<evidence type="ECO:0000313" key="2">
    <source>
        <dbReference type="EMBL" id="PMD24691.1"/>
    </source>
</evidence>
<feature type="domain" description="2EXR" evidence="1">
    <location>
        <begin position="3"/>
        <end position="67"/>
    </location>
</feature>
<evidence type="ECO:0000313" key="3">
    <source>
        <dbReference type="Proteomes" id="UP000235672"/>
    </source>
</evidence>
<protein>
    <recommendedName>
        <fullName evidence="1">2EXR domain-containing protein</fullName>
    </recommendedName>
</protein>
<proteinExistence type="predicted"/>
<gene>
    <name evidence="2" type="ORF">NA56DRAFT_495646</name>
</gene>
<keyword evidence="3" id="KW-1185">Reference proteome</keyword>
<organism evidence="2 3">
    <name type="scientific">Hyaloscypha hepaticicola</name>
    <dbReference type="NCBI Taxonomy" id="2082293"/>
    <lineage>
        <taxon>Eukaryota</taxon>
        <taxon>Fungi</taxon>
        <taxon>Dikarya</taxon>
        <taxon>Ascomycota</taxon>
        <taxon>Pezizomycotina</taxon>
        <taxon>Leotiomycetes</taxon>
        <taxon>Helotiales</taxon>
        <taxon>Hyaloscyphaceae</taxon>
        <taxon>Hyaloscypha</taxon>
    </lineage>
</organism>
<sequence>MEFKYFTRLPPEIRNEVYKLLFVSRRGVVISSPLNRRKRRPPQLDFTRLLLVNKQINAEAKTIFYSLNNFVIGNKDWGSTVQANLHALKAFISRVPKACISIISTVTVQMRFCRHVSGWDFAPTGYTTDPPTYVVIDEDLLQLRSIARSLLKHFVGVE</sequence>
<dbReference type="InterPro" id="IPR045518">
    <property type="entry name" value="2EXR"/>
</dbReference>
<accession>A0A2J6QEI9</accession>
<dbReference type="InterPro" id="IPR038883">
    <property type="entry name" value="AN11006-like"/>
</dbReference>
<dbReference type="Proteomes" id="UP000235672">
    <property type="component" value="Unassembled WGS sequence"/>
</dbReference>
<dbReference type="PANTHER" id="PTHR42085:SF2">
    <property type="entry name" value="F-BOX DOMAIN-CONTAINING PROTEIN"/>
    <property type="match status" value="1"/>
</dbReference>
<dbReference type="Pfam" id="PF20150">
    <property type="entry name" value="2EXR"/>
    <property type="match status" value="1"/>
</dbReference>
<dbReference type="AlphaFoldDB" id="A0A2J6QEI9"/>
<reference evidence="2 3" key="1">
    <citation type="submission" date="2016-05" db="EMBL/GenBank/DDBJ databases">
        <title>A degradative enzymes factory behind the ericoid mycorrhizal symbiosis.</title>
        <authorList>
            <consortium name="DOE Joint Genome Institute"/>
            <person name="Martino E."/>
            <person name="Morin E."/>
            <person name="Grelet G."/>
            <person name="Kuo A."/>
            <person name="Kohler A."/>
            <person name="Daghino S."/>
            <person name="Barry K."/>
            <person name="Choi C."/>
            <person name="Cichocki N."/>
            <person name="Clum A."/>
            <person name="Copeland A."/>
            <person name="Hainaut M."/>
            <person name="Haridas S."/>
            <person name="Labutti K."/>
            <person name="Lindquist E."/>
            <person name="Lipzen A."/>
            <person name="Khouja H.-R."/>
            <person name="Murat C."/>
            <person name="Ohm R."/>
            <person name="Olson A."/>
            <person name="Spatafora J."/>
            <person name="Veneault-Fourrey C."/>
            <person name="Henrissat B."/>
            <person name="Grigoriev I."/>
            <person name="Martin F."/>
            <person name="Perotto S."/>
        </authorList>
    </citation>
    <scope>NUCLEOTIDE SEQUENCE [LARGE SCALE GENOMIC DNA]</scope>
    <source>
        <strain evidence="2 3">UAMH 7357</strain>
    </source>
</reference>
<dbReference type="PANTHER" id="PTHR42085">
    <property type="entry name" value="F-BOX DOMAIN-CONTAINING PROTEIN"/>
    <property type="match status" value="1"/>
</dbReference>
<name>A0A2J6QEI9_9HELO</name>
<dbReference type="EMBL" id="KZ613472">
    <property type="protein sequence ID" value="PMD24691.1"/>
    <property type="molecule type" value="Genomic_DNA"/>
</dbReference>
<dbReference type="OrthoDB" id="62952at2759"/>
<evidence type="ECO:0000259" key="1">
    <source>
        <dbReference type="Pfam" id="PF20150"/>
    </source>
</evidence>